<comment type="caution">
    <text evidence="1">The sequence shown here is derived from an EMBL/GenBank/DDBJ whole genome shotgun (WGS) entry which is preliminary data.</text>
</comment>
<reference evidence="2" key="1">
    <citation type="submission" date="2020-01" db="EMBL/GenBank/DDBJ databases">
        <title>'Steroidobacter agaridevorans' sp. nov., agar-degrading bacteria isolated from rhizosphere soils.</title>
        <authorList>
            <person name="Ikenaga M."/>
            <person name="Kataoka M."/>
            <person name="Murouchi A."/>
            <person name="Katsuragi S."/>
            <person name="Sakai M."/>
        </authorList>
    </citation>
    <scope>NUCLEOTIDE SEQUENCE [LARGE SCALE GENOMIC DNA]</scope>
    <source>
        <strain evidence="2">YU21-B</strain>
    </source>
</reference>
<dbReference type="NCBIfam" id="TIGR02664">
    <property type="entry name" value="nitr_red_assoc"/>
    <property type="match status" value="1"/>
</dbReference>
<accession>A0A829YGL8</accession>
<proteinExistence type="predicted"/>
<dbReference type="EMBL" id="BLJN01000003">
    <property type="protein sequence ID" value="GFE81822.1"/>
    <property type="molecule type" value="Genomic_DNA"/>
</dbReference>
<dbReference type="Pfam" id="PF09655">
    <property type="entry name" value="Nitr_red_assoc"/>
    <property type="match status" value="1"/>
</dbReference>
<dbReference type="Proteomes" id="UP000445000">
    <property type="component" value="Unassembled WGS sequence"/>
</dbReference>
<sequence>MSTSSEIFQFEKDFAGALYCVPMAVRRKLDLCGVKVSLKQWNRFALEEREWMVAQNCETAGEIDDYGRYVMNVIEQRTAEPAQLLERDNGAEWNGTSSVPQRVVDYSIERDVAPPTPAQWAKLSPLQRFAIFKLTRPGHSNENFVPAMREFGLIQ</sequence>
<evidence type="ECO:0008006" key="3">
    <source>
        <dbReference type="Google" id="ProtNLM"/>
    </source>
</evidence>
<dbReference type="AlphaFoldDB" id="A0A829YGL8"/>
<organism evidence="1 2">
    <name type="scientific">Steroidobacter agaridevorans</name>
    <dbReference type="NCBI Taxonomy" id="2695856"/>
    <lineage>
        <taxon>Bacteria</taxon>
        <taxon>Pseudomonadati</taxon>
        <taxon>Pseudomonadota</taxon>
        <taxon>Gammaproteobacteria</taxon>
        <taxon>Steroidobacterales</taxon>
        <taxon>Steroidobacteraceae</taxon>
        <taxon>Steroidobacter</taxon>
    </lineage>
</organism>
<dbReference type="RefSeq" id="WP_161813433.1">
    <property type="nucleotide sequence ID" value="NZ_BLJN01000003.1"/>
</dbReference>
<gene>
    <name evidence="1" type="ORF">GCM10011487_38220</name>
</gene>
<protein>
    <recommendedName>
        <fullName evidence="3">Nitrate reductase associated protein</fullName>
    </recommendedName>
</protein>
<name>A0A829YGL8_9GAMM</name>
<evidence type="ECO:0000313" key="1">
    <source>
        <dbReference type="EMBL" id="GFE81822.1"/>
    </source>
</evidence>
<evidence type="ECO:0000313" key="2">
    <source>
        <dbReference type="Proteomes" id="UP000445000"/>
    </source>
</evidence>
<dbReference type="InterPro" id="IPR013481">
    <property type="entry name" value="NarM"/>
</dbReference>
<keyword evidence="2" id="KW-1185">Reference proteome</keyword>